<dbReference type="KEGG" id="mpj:MPNE_0390"/>
<dbReference type="SUPFAM" id="SSF52374">
    <property type="entry name" value="Nucleotidylyl transferase"/>
    <property type="match status" value="1"/>
</dbReference>
<dbReference type="Proteomes" id="UP000007756">
    <property type="component" value="Chromosome"/>
</dbReference>
<evidence type="ECO:0000256" key="5">
    <source>
        <dbReference type="ARBA" id="ARBA00022695"/>
    </source>
</evidence>
<comment type="catalytic activity">
    <reaction evidence="12 14">
        <text>nicotinate beta-D-ribonucleotide + ATP + H(+) = deamido-NAD(+) + diphosphate</text>
        <dbReference type="Rhea" id="RHEA:22860"/>
        <dbReference type="ChEBI" id="CHEBI:15378"/>
        <dbReference type="ChEBI" id="CHEBI:30616"/>
        <dbReference type="ChEBI" id="CHEBI:33019"/>
        <dbReference type="ChEBI" id="CHEBI:57502"/>
        <dbReference type="ChEBI" id="CHEBI:58437"/>
        <dbReference type="EC" id="2.7.7.18"/>
    </reaction>
</comment>
<keyword evidence="11 14" id="KW-0520">NAD</keyword>
<comment type="pathway">
    <text evidence="2 14">Cofactor biosynthesis; NAD(+) biosynthesis; deamido-NAD(+) from nicotinate D-ribonucleotide: step 1/1.</text>
</comment>
<dbReference type="AlphaFoldDB" id="A0A0H3DKX5"/>
<keyword evidence="6" id="KW-0479">Metal-binding</keyword>
<keyword evidence="8" id="KW-0378">Hydrolase</keyword>
<gene>
    <name evidence="14 16" type="primary">nadD</name>
    <name evidence="16" type="ordered locus">MPNE_0390</name>
</gene>
<dbReference type="Pfam" id="PF01467">
    <property type="entry name" value="CTP_transf_like"/>
    <property type="match status" value="1"/>
</dbReference>
<dbReference type="SUPFAM" id="SSF109604">
    <property type="entry name" value="HD-domain/PDEase-like"/>
    <property type="match status" value="1"/>
</dbReference>
<dbReference type="HAMAP" id="MF_00244">
    <property type="entry name" value="NaMN_adenylyltr"/>
    <property type="match status" value="1"/>
</dbReference>
<keyword evidence="5 14" id="KW-0548">Nucleotidyltransferase</keyword>
<sequence>MRKKIVIFGGAFDPLHQAHIYIAKRAVQAIKAQKLYFVPTAKAFFKSPIKASNQARLAMLRVALKALPQMAVSNFDIKAQNGFSFNTVQHFKQRFPNAELYFLIGSDKLSELAKWHNIEQLQKLCRFVCYERFGYPIDEQLVQQFNVRLLGKCPLDLASSEMFGSHKFRQIPAKVLHYIHQHNIYLKTILQTLLDEPRMQHCLRVGQLAKTLAVANKLDGKTAYTAGAYHDLAKQLPQAQLEKLAKVAGVNDYPSWKVLHSYVGAYILKHWYGLNNSAVFSAIWNHTVPPQKMSQLDMIIYLADKLEPMRVHEEWAKGIDITALVKLAKKDLKLAYQITLKYVRSLQKN</sequence>
<evidence type="ECO:0000256" key="3">
    <source>
        <dbReference type="ARBA" id="ARBA00022642"/>
    </source>
</evidence>
<dbReference type="InterPro" id="IPR051094">
    <property type="entry name" value="Diverse_Catalytic_Enzymes"/>
</dbReference>
<dbReference type="NCBIfam" id="NF005519">
    <property type="entry name" value="PRK07152.1"/>
    <property type="match status" value="1"/>
</dbReference>
<evidence type="ECO:0000256" key="10">
    <source>
        <dbReference type="ARBA" id="ARBA00023004"/>
    </source>
</evidence>
<evidence type="ECO:0000256" key="8">
    <source>
        <dbReference type="ARBA" id="ARBA00022801"/>
    </source>
</evidence>
<accession>A0A0H3DKX5</accession>
<dbReference type="InterPro" id="IPR003607">
    <property type="entry name" value="HD/PDEase_dom"/>
</dbReference>
<dbReference type="InterPro" id="IPR005249">
    <property type="entry name" value="YqeK"/>
</dbReference>
<dbReference type="GeneID" id="66609008"/>
<dbReference type="GO" id="GO:0008803">
    <property type="term" value="F:bis(5'-nucleosyl)-tetraphosphatase (symmetrical) activity"/>
    <property type="evidence" value="ECO:0007669"/>
    <property type="project" value="UniProtKB-EC"/>
</dbReference>
<comment type="similarity">
    <text evidence="14">Belongs to the NadD family.</text>
</comment>
<dbReference type="PANTHER" id="PTHR35795">
    <property type="entry name" value="SLR1885 PROTEIN"/>
    <property type="match status" value="1"/>
</dbReference>
<dbReference type="UniPathway" id="UPA00253">
    <property type="reaction ID" value="UER00332"/>
</dbReference>
<evidence type="ECO:0000256" key="13">
    <source>
        <dbReference type="ARBA" id="ARBA00049417"/>
    </source>
</evidence>
<dbReference type="InterPro" id="IPR004821">
    <property type="entry name" value="Cyt_trans-like"/>
</dbReference>
<keyword evidence="9 14" id="KW-0067">ATP-binding</keyword>
<dbReference type="EC" id="2.7.7.18" evidence="14"/>
<dbReference type="GO" id="GO:0004515">
    <property type="term" value="F:nicotinate-nucleotide adenylyltransferase activity"/>
    <property type="evidence" value="ECO:0007669"/>
    <property type="project" value="UniProtKB-UniRule"/>
</dbReference>
<dbReference type="NCBIfam" id="TIGR00488">
    <property type="entry name" value="bis(5'-nucleosyl)-tetraphosphatase (symmetrical) YqeK"/>
    <property type="match status" value="1"/>
</dbReference>
<evidence type="ECO:0000256" key="12">
    <source>
        <dbReference type="ARBA" id="ARBA00048721"/>
    </source>
</evidence>
<dbReference type="Pfam" id="PF01966">
    <property type="entry name" value="HD"/>
    <property type="match status" value="1"/>
</dbReference>
<keyword evidence="3 14" id="KW-0662">Pyridine nucleotide biosynthesis</keyword>
<dbReference type="Gene3D" id="3.40.50.620">
    <property type="entry name" value="HUPs"/>
    <property type="match status" value="1"/>
</dbReference>
<evidence type="ECO:0000313" key="16">
    <source>
        <dbReference type="EMBL" id="ADK86884.1"/>
    </source>
</evidence>
<evidence type="ECO:0000256" key="14">
    <source>
        <dbReference type="HAMAP-Rule" id="MF_00244"/>
    </source>
</evidence>
<evidence type="ECO:0000256" key="1">
    <source>
        <dbReference type="ARBA" id="ARBA00002324"/>
    </source>
</evidence>
<dbReference type="EMBL" id="CP002077">
    <property type="protein sequence ID" value="ADK86884.1"/>
    <property type="molecule type" value="Genomic_DNA"/>
</dbReference>
<dbReference type="eggNOG" id="COG1713">
    <property type="taxonomic scope" value="Bacteria"/>
</dbReference>
<reference evidence="16 17" key="1">
    <citation type="journal article" date="2010" name="Appl. Environ. Microbiol.">
        <title>Targeted chromosomal knockouts in Mycoplasma pneumoniae.</title>
        <authorList>
            <person name="Krishnakumar R."/>
            <person name="Assad-Garcia N."/>
            <person name="Benders G.A."/>
            <person name="Phan Q."/>
            <person name="Montague M.G."/>
            <person name="Glass J.I."/>
        </authorList>
    </citation>
    <scope>NUCLEOTIDE SEQUENCE [LARGE SCALE GENOMIC DNA]</scope>
    <source>
        <strain evidence="17">ATCC 15531 / DSM 22911 / NBRC 14401 / NCTC 10119 / FH</strain>
    </source>
</reference>
<comment type="function">
    <text evidence="1 14">Catalyzes the reversible adenylation of nicotinate mononucleotide (NaMN) to nicotinic acid adenine dinucleotide (NaAD).</text>
</comment>
<dbReference type="PATRIC" id="fig|722438.3.peg.375"/>
<dbReference type="GO" id="GO:0009435">
    <property type="term" value="P:NAD+ biosynthetic process"/>
    <property type="evidence" value="ECO:0007669"/>
    <property type="project" value="UniProtKB-UniRule"/>
</dbReference>
<evidence type="ECO:0000256" key="2">
    <source>
        <dbReference type="ARBA" id="ARBA00005019"/>
    </source>
</evidence>
<dbReference type="NCBIfam" id="TIGR00125">
    <property type="entry name" value="cyt_tran_rel"/>
    <property type="match status" value="1"/>
</dbReference>
<organism evidence="16 17">
    <name type="scientific">Mycoplasmoides pneumoniae (strain ATCC 15531 / DSM 23978 / CIP 103766 / NBRC 14401 / NCTC 10119 / FH)</name>
    <name type="common">Mycoplasma pneumoniae</name>
    <dbReference type="NCBI Taxonomy" id="722438"/>
    <lineage>
        <taxon>Bacteria</taxon>
        <taxon>Bacillati</taxon>
        <taxon>Mycoplasmatota</taxon>
        <taxon>Mycoplasmoidales</taxon>
        <taxon>Mycoplasmoidaceae</taxon>
        <taxon>Mycoplasmoides</taxon>
    </lineage>
</organism>
<dbReference type="NCBIfam" id="TIGR00482">
    <property type="entry name" value="nicotinate (nicotinamide) nucleotide adenylyltransferase"/>
    <property type="match status" value="1"/>
</dbReference>
<dbReference type="InterPro" id="IPR006674">
    <property type="entry name" value="HD_domain"/>
</dbReference>
<proteinExistence type="inferred from homology"/>
<keyword evidence="10" id="KW-0408">Iron</keyword>
<evidence type="ECO:0000256" key="6">
    <source>
        <dbReference type="ARBA" id="ARBA00022723"/>
    </source>
</evidence>
<dbReference type="CDD" id="cd02165">
    <property type="entry name" value="NMNAT"/>
    <property type="match status" value="1"/>
</dbReference>
<dbReference type="InterPro" id="IPR014729">
    <property type="entry name" value="Rossmann-like_a/b/a_fold"/>
</dbReference>
<evidence type="ECO:0000256" key="4">
    <source>
        <dbReference type="ARBA" id="ARBA00022679"/>
    </source>
</evidence>
<evidence type="ECO:0000256" key="11">
    <source>
        <dbReference type="ARBA" id="ARBA00023027"/>
    </source>
</evidence>
<dbReference type="SMART" id="SM00471">
    <property type="entry name" value="HDc"/>
    <property type="match status" value="1"/>
</dbReference>
<dbReference type="InterPro" id="IPR005248">
    <property type="entry name" value="NadD/NMNAT"/>
</dbReference>
<keyword evidence="4 14" id="KW-0808">Transferase</keyword>
<dbReference type="PROSITE" id="PS51831">
    <property type="entry name" value="HD"/>
    <property type="match status" value="1"/>
</dbReference>
<dbReference type="HOGENOM" id="CLU_050191_0_0_14"/>
<dbReference type="PaxDb" id="722438-MPNE_0390"/>
<dbReference type="GO" id="GO:0046872">
    <property type="term" value="F:metal ion binding"/>
    <property type="evidence" value="ECO:0007669"/>
    <property type="project" value="UniProtKB-KW"/>
</dbReference>
<dbReference type="CDD" id="cd00077">
    <property type="entry name" value="HDc"/>
    <property type="match status" value="1"/>
</dbReference>
<dbReference type="RefSeq" id="WP_014574948.1">
    <property type="nucleotide sequence ID" value="NZ_CP010546.1"/>
</dbReference>
<evidence type="ECO:0000259" key="15">
    <source>
        <dbReference type="PROSITE" id="PS51831"/>
    </source>
</evidence>
<protein>
    <recommendedName>
        <fullName evidence="14">Probable nicotinate-nucleotide adenylyltransferase</fullName>
        <ecNumber evidence="14">2.7.7.18</ecNumber>
    </recommendedName>
    <alternativeName>
        <fullName evidence="14">Deamido-NAD(+) diphosphorylase</fullName>
    </alternativeName>
    <alternativeName>
        <fullName evidence="14">Deamido-NAD(+) pyrophosphorylase</fullName>
    </alternativeName>
    <alternativeName>
        <fullName evidence="14">Nicotinate mononucleotide adenylyltransferase</fullName>
        <shortName evidence="14">NaMN adenylyltransferase</shortName>
    </alternativeName>
</protein>
<evidence type="ECO:0000256" key="9">
    <source>
        <dbReference type="ARBA" id="ARBA00022840"/>
    </source>
</evidence>
<feature type="domain" description="HD" evidence="15">
    <location>
        <begin position="198"/>
        <end position="309"/>
    </location>
</feature>
<evidence type="ECO:0000313" key="17">
    <source>
        <dbReference type="Proteomes" id="UP000007756"/>
    </source>
</evidence>
<dbReference type="Gene3D" id="1.10.3210.10">
    <property type="entry name" value="Hypothetical protein af1432"/>
    <property type="match status" value="1"/>
</dbReference>
<dbReference type="GO" id="GO:0005524">
    <property type="term" value="F:ATP binding"/>
    <property type="evidence" value="ECO:0007669"/>
    <property type="project" value="UniProtKB-KW"/>
</dbReference>
<dbReference type="eggNOG" id="COG1057">
    <property type="taxonomic scope" value="Bacteria"/>
</dbReference>
<evidence type="ECO:0000256" key="7">
    <source>
        <dbReference type="ARBA" id="ARBA00022741"/>
    </source>
</evidence>
<keyword evidence="7 14" id="KW-0547">Nucleotide-binding</keyword>
<comment type="catalytic activity">
    <reaction evidence="13">
        <text>P(1),P(4)-bis(5'-adenosyl) tetraphosphate + H2O = 2 ADP + 2 H(+)</text>
        <dbReference type="Rhea" id="RHEA:24252"/>
        <dbReference type="ChEBI" id="CHEBI:15377"/>
        <dbReference type="ChEBI" id="CHEBI:15378"/>
        <dbReference type="ChEBI" id="CHEBI:58141"/>
        <dbReference type="ChEBI" id="CHEBI:456216"/>
        <dbReference type="EC" id="3.6.1.41"/>
    </reaction>
</comment>
<name>A0A0H3DKX5_MYCPB</name>
<dbReference type="STRING" id="722438.F539_01885"/>
<dbReference type="PANTHER" id="PTHR35795:SF1">
    <property type="entry name" value="BIS(5'-NUCLEOSYL)-TETRAPHOSPHATASE, SYMMETRICAL"/>
    <property type="match status" value="1"/>
</dbReference>